<feature type="compositionally biased region" description="Basic and acidic residues" evidence="1">
    <location>
        <begin position="95"/>
        <end position="114"/>
    </location>
</feature>
<dbReference type="Proteomes" id="UP001153269">
    <property type="component" value="Unassembled WGS sequence"/>
</dbReference>
<gene>
    <name evidence="2" type="ORF">PLEPLA_LOCUS31674</name>
</gene>
<name>A0A9N7V6V0_PLEPL</name>
<dbReference type="AlphaFoldDB" id="A0A9N7V6V0"/>
<evidence type="ECO:0000256" key="1">
    <source>
        <dbReference type="SAM" id="MobiDB-lite"/>
    </source>
</evidence>
<feature type="compositionally biased region" description="Polar residues" evidence="1">
    <location>
        <begin position="192"/>
        <end position="201"/>
    </location>
</feature>
<comment type="caution">
    <text evidence="2">The sequence shown here is derived from an EMBL/GenBank/DDBJ whole genome shotgun (WGS) entry which is preliminary data.</text>
</comment>
<feature type="region of interest" description="Disordered" evidence="1">
    <location>
        <begin position="77"/>
        <end position="124"/>
    </location>
</feature>
<proteinExistence type="predicted"/>
<keyword evidence="3" id="KW-1185">Reference proteome</keyword>
<organism evidence="2 3">
    <name type="scientific">Pleuronectes platessa</name>
    <name type="common">European plaice</name>
    <dbReference type="NCBI Taxonomy" id="8262"/>
    <lineage>
        <taxon>Eukaryota</taxon>
        <taxon>Metazoa</taxon>
        <taxon>Chordata</taxon>
        <taxon>Craniata</taxon>
        <taxon>Vertebrata</taxon>
        <taxon>Euteleostomi</taxon>
        <taxon>Actinopterygii</taxon>
        <taxon>Neopterygii</taxon>
        <taxon>Teleostei</taxon>
        <taxon>Neoteleostei</taxon>
        <taxon>Acanthomorphata</taxon>
        <taxon>Carangaria</taxon>
        <taxon>Pleuronectiformes</taxon>
        <taxon>Pleuronectoidei</taxon>
        <taxon>Pleuronectidae</taxon>
        <taxon>Pleuronectes</taxon>
    </lineage>
</organism>
<evidence type="ECO:0000313" key="3">
    <source>
        <dbReference type="Proteomes" id="UP001153269"/>
    </source>
</evidence>
<feature type="region of interest" description="Disordered" evidence="1">
    <location>
        <begin position="246"/>
        <end position="273"/>
    </location>
</feature>
<protein>
    <submittedName>
        <fullName evidence="2">Uncharacterized protein</fullName>
    </submittedName>
</protein>
<reference evidence="2" key="1">
    <citation type="submission" date="2020-03" db="EMBL/GenBank/DDBJ databases">
        <authorList>
            <person name="Weist P."/>
        </authorList>
    </citation>
    <scope>NUCLEOTIDE SEQUENCE</scope>
</reference>
<sequence length="344" mass="36996">MLAARSVLQLFSHVGVRSQAADGRDLRPYTVFHLTASYIPVAKPSCSKHSCVSELEREVGVAKQSYELLDTEWQSPDDCSTAVARNVPTKSSTSPRDRVQEPNLEQRECAKDVDVSGGSNSEEVSPQFWSWLGHGPGFPAEGGREGALLFTAQGRGDAARGYSGDRPRLSGGPSREGGGQLEANVLHHDRSITGSSSTTAPHPSALKEETTPTTDTQSHIRNRTSLEKVDVFGMTLPKAVGCERDAAANAKKGGKDRGERENGERLREGRKEIKGKMENPQFCALVAPGVVTQSPFLPLHHLLFTWQGMPSGLSQGHQGPLCACYHQVVSDGAAASRSQERGEG</sequence>
<feature type="compositionally biased region" description="Basic and acidic residues" evidence="1">
    <location>
        <begin position="253"/>
        <end position="273"/>
    </location>
</feature>
<feature type="region of interest" description="Disordered" evidence="1">
    <location>
        <begin position="157"/>
        <end position="222"/>
    </location>
</feature>
<accession>A0A9N7V6V0</accession>
<evidence type="ECO:0000313" key="2">
    <source>
        <dbReference type="EMBL" id="CAB1443958.1"/>
    </source>
</evidence>
<dbReference type="EMBL" id="CADEAL010003235">
    <property type="protein sequence ID" value="CAB1443958.1"/>
    <property type="molecule type" value="Genomic_DNA"/>
</dbReference>